<dbReference type="PANTHER" id="PTHR38436">
    <property type="entry name" value="POLYKETIDE CYCLASE SNOAL-LIKE DOMAIN"/>
    <property type="match status" value="1"/>
</dbReference>
<sequence>MNTTSASPLAATPAALVSQFIADVFNQGDLAALERYIAPSYRYHSPSEELVGIAALRTFIADLRTAFPDMHVAVVDQVGDAHKVCTRVTLTGTHRGTFASVPATQRAVKVDGVIISEVSAGRITREWELLDQLTMFQQLGLLPTEDATASSK</sequence>
<evidence type="ECO:0000313" key="2">
    <source>
        <dbReference type="Proteomes" id="UP000738431"/>
    </source>
</evidence>
<dbReference type="SUPFAM" id="SSF54427">
    <property type="entry name" value="NTF2-like"/>
    <property type="match status" value="1"/>
</dbReference>
<keyword evidence="2" id="KW-1185">Reference proteome</keyword>
<evidence type="ECO:0000313" key="1">
    <source>
        <dbReference type="EMBL" id="WRQ85609.1"/>
    </source>
</evidence>
<name>A0ABZ1C287_9BACT</name>
<dbReference type="RefSeq" id="WP_221032848.1">
    <property type="nucleotide sequence ID" value="NZ_CP139781.1"/>
</dbReference>
<dbReference type="InterPro" id="IPR032710">
    <property type="entry name" value="NTF2-like_dom_sf"/>
</dbReference>
<dbReference type="Pfam" id="PF07366">
    <property type="entry name" value="SnoaL"/>
    <property type="match status" value="1"/>
</dbReference>
<protein>
    <submittedName>
        <fullName evidence="1">Ester cyclase</fullName>
    </submittedName>
</protein>
<reference evidence="1 2" key="1">
    <citation type="submission" date="2021-08" db="EMBL/GenBank/DDBJ databases">
        <authorList>
            <person name="Zhang D."/>
            <person name="Zhang A."/>
            <person name="Wang L."/>
        </authorList>
    </citation>
    <scope>NUCLEOTIDE SEQUENCE [LARGE SCALE GENOMIC DNA]</scope>
    <source>
        <strain evidence="1 2">WL0086</strain>
    </source>
</reference>
<reference evidence="1 2" key="2">
    <citation type="submission" date="2023-12" db="EMBL/GenBank/DDBJ databases">
        <title>Description of an unclassified Opitutus bacterium of Verrucomicrobiota.</title>
        <authorList>
            <person name="Zhang D.-F."/>
        </authorList>
    </citation>
    <scope>NUCLEOTIDE SEQUENCE [LARGE SCALE GENOMIC DNA]</scope>
    <source>
        <strain evidence="1 2">WL0086</strain>
    </source>
</reference>
<dbReference type="Gene3D" id="3.10.450.50">
    <property type="match status" value="1"/>
</dbReference>
<organism evidence="1 2">
    <name type="scientific">Actomonas aquatica</name>
    <dbReference type="NCBI Taxonomy" id="2866162"/>
    <lineage>
        <taxon>Bacteria</taxon>
        <taxon>Pseudomonadati</taxon>
        <taxon>Verrucomicrobiota</taxon>
        <taxon>Opitutia</taxon>
        <taxon>Opitutales</taxon>
        <taxon>Opitutaceae</taxon>
        <taxon>Actomonas</taxon>
    </lineage>
</organism>
<dbReference type="Proteomes" id="UP000738431">
    <property type="component" value="Chromosome"/>
</dbReference>
<gene>
    <name evidence="1" type="ORF">K1X11_012425</name>
</gene>
<dbReference type="PANTHER" id="PTHR38436:SF1">
    <property type="entry name" value="ESTER CYCLASE"/>
    <property type="match status" value="1"/>
</dbReference>
<accession>A0ABZ1C287</accession>
<proteinExistence type="predicted"/>
<dbReference type="EMBL" id="CP139781">
    <property type="protein sequence ID" value="WRQ85609.1"/>
    <property type="molecule type" value="Genomic_DNA"/>
</dbReference>
<dbReference type="InterPro" id="IPR009959">
    <property type="entry name" value="Cyclase_SnoaL-like"/>
</dbReference>